<keyword evidence="2" id="KW-0378">Hydrolase</keyword>
<name>A0A4Y7XBT6_9GAMM</name>
<evidence type="ECO:0000256" key="1">
    <source>
        <dbReference type="SAM" id="MobiDB-lite"/>
    </source>
</evidence>
<evidence type="ECO:0000313" key="2">
    <source>
        <dbReference type="EMBL" id="TEU25819.1"/>
    </source>
</evidence>
<evidence type="ECO:0000313" key="3">
    <source>
        <dbReference type="Proteomes" id="UP000297834"/>
    </source>
</evidence>
<dbReference type="RefSeq" id="WP_134244655.1">
    <property type="nucleotide sequence ID" value="NZ_SNTY01000035.1"/>
</dbReference>
<gene>
    <name evidence="2" type="ORF">E2B99_09010</name>
</gene>
<keyword evidence="3" id="KW-1185">Reference proteome</keyword>
<dbReference type="OrthoDB" id="9782445at2"/>
<dbReference type="GO" id="GO:0004519">
    <property type="term" value="F:endonuclease activity"/>
    <property type="evidence" value="ECO:0007669"/>
    <property type="project" value="UniProtKB-KW"/>
</dbReference>
<feature type="region of interest" description="Disordered" evidence="1">
    <location>
        <begin position="315"/>
        <end position="344"/>
    </location>
</feature>
<feature type="compositionally biased region" description="Acidic residues" evidence="1">
    <location>
        <begin position="325"/>
        <end position="343"/>
    </location>
</feature>
<dbReference type="AlphaFoldDB" id="A0A4Y7XBT6"/>
<keyword evidence="2" id="KW-0540">Nuclease</keyword>
<keyword evidence="2" id="KW-0255">Endonuclease</keyword>
<organism evidence="2 3">
    <name type="scientific">Alkanindiges illinoisensis</name>
    <dbReference type="NCBI Taxonomy" id="197183"/>
    <lineage>
        <taxon>Bacteria</taxon>
        <taxon>Pseudomonadati</taxon>
        <taxon>Pseudomonadota</taxon>
        <taxon>Gammaproteobacteria</taxon>
        <taxon>Moraxellales</taxon>
        <taxon>Moraxellaceae</taxon>
        <taxon>Alkanindiges</taxon>
    </lineage>
</organism>
<protein>
    <submittedName>
        <fullName evidence="2">Type II restriction endonuclease subunit M</fullName>
    </submittedName>
</protein>
<dbReference type="Proteomes" id="UP000297834">
    <property type="component" value="Unassembled WGS sequence"/>
</dbReference>
<proteinExistence type="predicted"/>
<dbReference type="EMBL" id="SNTY01000035">
    <property type="protein sequence ID" value="TEU25819.1"/>
    <property type="molecule type" value="Genomic_DNA"/>
</dbReference>
<sequence>MTTFLRLLTDKDKANNLLDVCTALRAGDANTRVFEVAPESFRAVPGAPFAYWVSEAVRQVFRQLPPLECDERTARQGLATAEDFRFVRTWWEEPGNGWHGFAKGGTFSPFYADVYLMTNWDKDGAEVKAGICRRYPYLNGNAEFVAKNPQFYLRPGLTWPRRTNGLSFRVMPRGCIFADKGPAAFVADDAPYALLTLCTLLNSQAFGQLVSVQLARVELAQSFEVGLIQQTPVPDLSAAQQSKLTTLARRAWSLKRTLDTTTETSHAFILPAALRTRLGDYDTSAIEAELARIQAEIDAIAFDLYGFSEADRAAVNASQGSPSEGDSEAGDYQDDEASDDEDSAAPIDHTVGLLSWALGVAFGRFDWRLATGERAAPAEPEPFDPLPAKSPGMLPDGAAPFHAHTGILVDDQGHPHDLARLVEEVLNRVDVSVPDDVRRWLQKDFFAFHLQRYSKSRRKAPIYWPLSTASGSYTFWIYYPSLNNQTLFTAVNDFLDGPNGKLTQVSRECAELRMKGSSRSRDEEKQYETLQIFEQELTDLRDALLKIAPTYQPNHDDGVQITAAPLWLLFRHKPWQKVLKDTWTKLEKGDYDWAHLAMTYWPERVREKCKTDKSLAIAHGLEDLYVEPEAAPKKTRSKKKEL</sequence>
<comment type="caution">
    <text evidence="2">The sequence shown here is derived from an EMBL/GenBank/DDBJ whole genome shotgun (WGS) entry which is preliminary data.</text>
</comment>
<reference evidence="2 3" key="1">
    <citation type="submission" date="2019-03" db="EMBL/GenBank/DDBJ databases">
        <title>Alkanindiges illinoisensis: a potential pathogenic isolated from ascites of a gastric cancer patient with abdominal metastasis.</title>
        <authorList>
            <person name="Hu X."/>
            <person name="Yang B."/>
            <person name="Yan X."/>
            <person name="Lin L."/>
            <person name="Zhao H."/>
            <person name="Zhou F."/>
            <person name="Su B."/>
            <person name="Chen J."/>
            <person name="Rui Y."/>
            <person name="Wang Q."/>
            <person name="Zheng L."/>
        </authorList>
    </citation>
    <scope>NUCLEOTIDE SEQUENCE [LARGE SCALE GENOMIC DNA]</scope>
    <source>
        <strain evidence="2 3">NFYY 23406</strain>
    </source>
</reference>
<accession>A0A4Y7XBT6</accession>